<dbReference type="InterPro" id="IPR011006">
    <property type="entry name" value="CheY-like_superfamily"/>
</dbReference>
<dbReference type="InterPro" id="IPR001789">
    <property type="entry name" value="Sig_transdc_resp-reg_receiver"/>
</dbReference>
<evidence type="ECO:0000259" key="4">
    <source>
        <dbReference type="PROSITE" id="PS50110"/>
    </source>
</evidence>
<proteinExistence type="predicted"/>
<sequence>MDIENKSVLIVEDDIALRKVLVDKLTDEGFVALEAVDGLEGLKVALEKHPAIILLDIFMPRMDGITMLSKLRSEDAWGKHVHVIVLTNSTDAQTIARVSSFGDTDFLIKAEWSLEALVARIREKLIPAK</sequence>
<dbReference type="AlphaFoldDB" id="A0A1G2CTY1"/>
<reference evidence="5 6" key="1">
    <citation type="journal article" date="2016" name="Nat. Commun.">
        <title>Thousands of microbial genomes shed light on interconnected biogeochemical processes in an aquifer system.</title>
        <authorList>
            <person name="Anantharaman K."/>
            <person name="Brown C.T."/>
            <person name="Hug L.A."/>
            <person name="Sharon I."/>
            <person name="Castelle C.J."/>
            <person name="Probst A.J."/>
            <person name="Thomas B.C."/>
            <person name="Singh A."/>
            <person name="Wilkins M.J."/>
            <person name="Karaoz U."/>
            <person name="Brodie E.L."/>
            <person name="Williams K.H."/>
            <person name="Hubbard S.S."/>
            <person name="Banfield J.F."/>
        </authorList>
    </citation>
    <scope>NUCLEOTIDE SEQUENCE [LARGE SCALE GENOMIC DNA]</scope>
</reference>
<keyword evidence="1 3" id="KW-0597">Phosphoprotein</keyword>
<organism evidence="5 6">
    <name type="scientific">Candidatus Lloydbacteria bacterium RIFCSPHIGHO2_01_FULL_49_22</name>
    <dbReference type="NCBI Taxonomy" id="1798658"/>
    <lineage>
        <taxon>Bacteria</taxon>
        <taxon>Candidatus Lloydiibacteriota</taxon>
    </lineage>
</organism>
<dbReference type="PROSITE" id="PS50110">
    <property type="entry name" value="RESPONSE_REGULATORY"/>
    <property type="match status" value="1"/>
</dbReference>
<evidence type="ECO:0000313" key="5">
    <source>
        <dbReference type="EMBL" id="OGZ04707.1"/>
    </source>
</evidence>
<keyword evidence="2" id="KW-0902">Two-component regulatory system</keyword>
<accession>A0A1G2CTY1</accession>
<name>A0A1G2CTY1_9BACT</name>
<dbReference type="PANTHER" id="PTHR44591">
    <property type="entry name" value="STRESS RESPONSE REGULATOR PROTEIN 1"/>
    <property type="match status" value="1"/>
</dbReference>
<dbReference type="EMBL" id="MHLI01000022">
    <property type="protein sequence ID" value="OGZ04707.1"/>
    <property type="molecule type" value="Genomic_DNA"/>
</dbReference>
<gene>
    <name evidence="5" type="ORF">A2845_05445</name>
</gene>
<dbReference type="SUPFAM" id="SSF52172">
    <property type="entry name" value="CheY-like"/>
    <property type="match status" value="1"/>
</dbReference>
<protein>
    <recommendedName>
        <fullName evidence="4">Response regulatory domain-containing protein</fullName>
    </recommendedName>
</protein>
<feature type="modified residue" description="4-aspartylphosphate" evidence="3">
    <location>
        <position position="56"/>
    </location>
</feature>
<feature type="domain" description="Response regulatory" evidence="4">
    <location>
        <begin position="7"/>
        <end position="125"/>
    </location>
</feature>
<dbReference type="PANTHER" id="PTHR44591:SF14">
    <property type="entry name" value="PROTEIN PILG"/>
    <property type="match status" value="1"/>
</dbReference>
<evidence type="ECO:0000256" key="2">
    <source>
        <dbReference type="ARBA" id="ARBA00023012"/>
    </source>
</evidence>
<dbReference type="Pfam" id="PF00072">
    <property type="entry name" value="Response_reg"/>
    <property type="match status" value="1"/>
</dbReference>
<evidence type="ECO:0000313" key="6">
    <source>
        <dbReference type="Proteomes" id="UP000177122"/>
    </source>
</evidence>
<dbReference type="Proteomes" id="UP000177122">
    <property type="component" value="Unassembled WGS sequence"/>
</dbReference>
<dbReference type="GO" id="GO:0000160">
    <property type="term" value="P:phosphorelay signal transduction system"/>
    <property type="evidence" value="ECO:0007669"/>
    <property type="project" value="UniProtKB-KW"/>
</dbReference>
<dbReference type="InterPro" id="IPR050595">
    <property type="entry name" value="Bact_response_regulator"/>
</dbReference>
<evidence type="ECO:0000256" key="1">
    <source>
        <dbReference type="ARBA" id="ARBA00022553"/>
    </source>
</evidence>
<evidence type="ECO:0000256" key="3">
    <source>
        <dbReference type="PROSITE-ProRule" id="PRU00169"/>
    </source>
</evidence>
<dbReference type="Gene3D" id="3.40.50.2300">
    <property type="match status" value="1"/>
</dbReference>
<dbReference type="CDD" id="cd00156">
    <property type="entry name" value="REC"/>
    <property type="match status" value="1"/>
</dbReference>
<dbReference type="SMART" id="SM00448">
    <property type="entry name" value="REC"/>
    <property type="match status" value="1"/>
</dbReference>
<comment type="caution">
    <text evidence="5">The sequence shown here is derived from an EMBL/GenBank/DDBJ whole genome shotgun (WGS) entry which is preliminary data.</text>
</comment>